<accession>A0A2M7G254</accession>
<reference evidence="1 2" key="1">
    <citation type="submission" date="2017-09" db="EMBL/GenBank/DDBJ databases">
        <title>Depth-based differentiation of microbial function through sediment-hosted aquifers and enrichment of novel symbionts in the deep terrestrial subsurface.</title>
        <authorList>
            <person name="Probst A.J."/>
            <person name="Ladd B."/>
            <person name="Jarett J.K."/>
            <person name="Geller-Mcgrath D.E."/>
            <person name="Sieber C.M."/>
            <person name="Emerson J.B."/>
            <person name="Anantharaman K."/>
            <person name="Thomas B.C."/>
            <person name="Malmstrom R."/>
            <person name="Stieglmeier M."/>
            <person name="Klingl A."/>
            <person name="Woyke T."/>
            <person name="Ryan C.M."/>
            <person name="Banfield J.F."/>
        </authorList>
    </citation>
    <scope>NUCLEOTIDE SEQUENCE [LARGE SCALE GENOMIC DNA]</scope>
    <source>
        <strain evidence="1">CG17_big_fil_post_rev_8_21_14_2_50_48_46</strain>
    </source>
</reference>
<dbReference type="EMBL" id="PFFQ01000045">
    <property type="protein sequence ID" value="PIW15763.1"/>
    <property type="molecule type" value="Genomic_DNA"/>
</dbReference>
<organism evidence="1 2">
    <name type="scientific">bacterium (Candidatus Blackallbacteria) CG17_big_fil_post_rev_8_21_14_2_50_48_46</name>
    <dbReference type="NCBI Taxonomy" id="2014261"/>
    <lineage>
        <taxon>Bacteria</taxon>
        <taxon>Candidatus Blackallbacteria</taxon>
    </lineage>
</organism>
<dbReference type="AlphaFoldDB" id="A0A2M7G254"/>
<evidence type="ECO:0000313" key="2">
    <source>
        <dbReference type="Proteomes" id="UP000231019"/>
    </source>
</evidence>
<sequence length="60" mass="6752">MIVCNIKESGGKTFTTHWLPRQLLLERKLRLVPESLLKILETELPKNAKNGATISAFFGV</sequence>
<name>A0A2M7G254_9BACT</name>
<gene>
    <name evidence="1" type="ORF">COW36_15960</name>
</gene>
<evidence type="ECO:0000313" key="1">
    <source>
        <dbReference type="EMBL" id="PIW15763.1"/>
    </source>
</evidence>
<protein>
    <submittedName>
        <fullName evidence="1">Uncharacterized protein</fullName>
    </submittedName>
</protein>
<dbReference type="Proteomes" id="UP000231019">
    <property type="component" value="Unassembled WGS sequence"/>
</dbReference>
<comment type="caution">
    <text evidence="1">The sequence shown here is derived from an EMBL/GenBank/DDBJ whole genome shotgun (WGS) entry which is preliminary data.</text>
</comment>
<proteinExistence type="predicted"/>